<dbReference type="RefSeq" id="WP_284311068.1">
    <property type="nucleotide sequence ID" value="NZ_BSPC01000010.1"/>
</dbReference>
<sequence>MLDGGSPAPEIQSARRRGIAFACGSVALFSSFAISSRLGLTTGLTLPDIAALRFGIGGLLLSPFLFKYGLGGVRLLQAVKLALLGGLAFAMFAYAGFKLAPVAHSGILLHGTLSLTTFFLTRALGAGEARTQFGAGLAAALLGIAAATWDGLNKASPGLLAGDLCLLLASLSWSGYGIYVRQLRLPAPHAAAIVTAVSALLFLPVYIALPGTRMLQAGWQDLLIQGTFQGVLTGTVSILVYTRAVTLLGPAKVSLFTTAVPAVTTITGLILLNEPPTLPTLAGVVLVTLGTLISLRQSL</sequence>
<protein>
    <submittedName>
        <fullName evidence="8">Membrane protein</fullName>
    </submittedName>
</protein>
<feature type="transmembrane region" description="Helical" evidence="6">
    <location>
        <begin position="19"/>
        <end position="38"/>
    </location>
</feature>
<evidence type="ECO:0000256" key="2">
    <source>
        <dbReference type="ARBA" id="ARBA00022475"/>
    </source>
</evidence>
<evidence type="ECO:0000256" key="6">
    <source>
        <dbReference type="SAM" id="Phobius"/>
    </source>
</evidence>
<dbReference type="PANTHER" id="PTHR42920:SF11">
    <property type="entry name" value="INNER MEMBRANE PROTEIN YTFF"/>
    <property type="match status" value="1"/>
</dbReference>
<keyword evidence="9" id="KW-1185">Reference proteome</keyword>
<feature type="transmembrane region" description="Helical" evidence="6">
    <location>
        <begin position="222"/>
        <end position="241"/>
    </location>
</feature>
<dbReference type="PANTHER" id="PTHR42920">
    <property type="entry name" value="OS03G0707200 PROTEIN-RELATED"/>
    <property type="match status" value="1"/>
</dbReference>
<dbReference type="Proteomes" id="UP001156882">
    <property type="component" value="Unassembled WGS sequence"/>
</dbReference>
<feature type="transmembrane region" description="Helical" evidence="6">
    <location>
        <begin position="278"/>
        <end position="295"/>
    </location>
</feature>
<evidence type="ECO:0000256" key="3">
    <source>
        <dbReference type="ARBA" id="ARBA00022692"/>
    </source>
</evidence>
<keyword evidence="4 6" id="KW-1133">Transmembrane helix</keyword>
<feature type="transmembrane region" description="Helical" evidence="6">
    <location>
        <begin position="103"/>
        <end position="121"/>
    </location>
</feature>
<feature type="transmembrane region" description="Helical" evidence="6">
    <location>
        <begin position="253"/>
        <end position="272"/>
    </location>
</feature>
<keyword evidence="2" id="KW-1003">Cell membrane</keyword>
<dbReference type="InterPro" id="IPR051258">
    <property type="entry name" value="Diverse_Substrate_Transporter"/>
</dbReference>
<proteinExistence type="predicted"/>
<reference evidence="9" key="1">
    <citation type="journal article" date="2019" name="Int. J. Syst. Evol. Microbiol.">
        <title>The Global Catalogue of Microorganisms (GCM) 10K type strain sequencing project: providing services to taxonomists for standard genome sequencing and annotation.</title>
        <authorList>
            <consortium name="The Broad Institute Genomics Platform"/>
            <consortium name="The Broad Institute Genome Sequencing Center for Infectious Disease"/>
            <person name="Wu L."/>
            <person name="Ma J."/>
        </authorList>
    </citation>
    <scope>NUCLEOTIDE SEQUENCE [LARGE SCALE GENOMIC DNA]</scope>
    <source>
        <strain evidence="9">NBRC 101365</strain>
    </source>
</reference>
<feature type="transmembrane region" description="Helical" evidence="6">
    <location>
        <begin position="50"/>
        <end position="66"/>
    </location>
</feature>
<evidence type="ECO:0000259" key="7">
    <source>
        <dbReference type="Pfam" id="PF00892"/>
    </source>
</evidence>
<keyword evidence="3 6" id="KW-0812">Transmembrane</keyword>
<feature type="transmembrane region" description="Helical" evidence="6">
    <location>
        <begin position="158"/>
        <end position="179"/>
    </location>
</feature>
<comment type="caution">
    <text evidence="8">The sequence shown here is derived from an EMBL/GenBank/DDBJ whole genome shotgun (WGS) entry which is preliminary data.</text>
</comment>
<name>A0ABQ6CF02_9HYPH</name>
<keyword evidence="5 6" id="KW-0472">Membrane</keyword>
<evidence type="ECO:0000313" key="8">
    <source>
        <dbReference type="EMBL" id="GLS18248.1"/>
    </source>
</evidence>
<evidence type="ECO:0000256" key="1">
    <source>
        <dbReference type="ARBA" id="ARBA00004651"/>
    </source>
</evidence>
<dbReference type="InterPro" id="IPR000620">
    <property type="entry name" value="EamA_dom"/>
</dbReference>
<evidence type="ECO:0000256" key="4">
    <source>
        <dbReference type="ARBA" id="ARBA00022989"/>
    </source>
</evidence>
<organism evidence="8 9">
    <name type="scientific">Labrys miyagiensis</name>
    <dbReference type="NCBI Taxonomy" id="346912"/>
    <lineage>
        <taxon>Bacteria</taxon>
        <taxon>Pseudomonadati</taxon>
        <taxon>Pseudomonadota</taxon>
        <taxon>Alphaproteobacteria</taxon>
        <taxon>Hyphomicrobiales</taxon>
        <taxon>Xanthobacteraceae</taxon>
        <taxon>Labrys</taxon>
    </lineage>
</organism>
<dbReference type="EMBL" id="BSPC01000010">
    <property type="protein sequence ID" value="GLS18248.1"/>
    <property type="molecule type" value="Genomic_DNA"/>
</dbReference>
<evidence type="ECO:0000313" key="9">
    <source>
        <dbReference type="Proteomes" id="UP001156882"/>
    </source>
</evidence>
<dbReference type="SUPFAM" id="SSF103481">
    <property type="entry name" value="Multidrug resistance efflux transporter EmrE"/>
    <property type="match status" value="1"/>
</dbReference>
<gene>
    <name evidence="8" type="ORF">GCM10007874_12640</name>
</gene>
<feature type="transmembrane region" description="Helical" evidence="6">
    <location>
        <begin position="133"/>
        <end position="152"/>
    </location>
</feature>
<comment type="subcellular location">
    <subcellularLocation>
        <location evidence="1">Cell membrane</location>
        <topology evidence="1">Multi-pass membrane protein</topology>
    </subcellularLocation>
</comment>
<feature type="domain" description="EamA" evidence="7">
    <location>
        <begin position="161"/>
        <end position="295"/>
    </location>
</feature>
<dbReference type="InterPro" id="IPR037185">
    <property type="entry name" value="EmrE-like"/>
</dbReference>
<feature type="transmembrane region" description="Helical" evidence="6">
    <location>
        <begin position="78"/>
        <end position="97"/>
    </location>
</feature>
<dbReference type="Pfam" id="PF00892">
    <property type="entry name" value="EamA"/>
    <property type="match status" value="1"/>
</dbReference>
<feature type="transmembrane region" description="Helical" evidence="6">
    <location>
        <begin position="191"/>
        <end position="210"/>
    </location>
</feature>
<evidence type="ECO:0000256" key="5">
    <source>
        <dbReference type="ARBA" id="ARBA00023136"/>
    </source>
</evidence>
<accession>A0ABQ6CF02</accession>